<organism evidence="1 2">
    <name type="scientific">Falsiroseomonas bella</name>
    <dbReference type="NCBI Taxonomy" id="2184016"/>
    <lineage>
        <taxon>Bacteria</taxon>
        <taxon>Pseudomonadati</taxon>
        <taxon>Pseudomonadota</taxon>
        <taxon>Alphaproteobacteria</taxon>
        <taxon>Acetobacterales</taxon>
        <taxon>Roseomonadaceae</taxon>
        <taxon>Falsiroseomonas</taxon>
    </lineage>
</organism>
<dbReference type="RefSeq" id="WP_109868987.1">
    <property type="nucleotide sequence ID" value="NZ_QGNA01000001.1"/>
</dbReference>
<dbReference type="EMBL" id="QGNA01000001">
    <property type="protein sequence ID" value="PWS38366.1"/>
    <property type="molecule type" value="Genomic_DNA"/>
</dbReference>
<dbReference type="InterPro" id="IPR029044">
    <property type="entry name" value="Nucleotide-diphossugar_trans"/>
</dbReference>
<accession>A0A317FLA8</accession>
<keyword evidence="2" id="KW-1185">Reference proteome</keyword>
<evidence type="ECO:0000313" key="2">
    <source>
        <dbReference type="Proteomes" id="UP000245765"/>
    </source>
</evidence>
<gene>
    <name evidence="1" type="ORF">DFH01_03505</name>
</gene>
<evidence type="ECO:0000313" key="1">
    <source>
        <dbReference type="EMBL" id="PWS38366.1"/>
    </source>
</evidence>
<dbReference type="Proteomes" id="UP000245765">
    <property type="component" value="Unassembled WGS sequence"/>
</dbReference>
<dbReference type="SUPFAM" id="SSF53448">
    <property type="entry name" value="Nucleotide-diphospho-sugar transferases"/>
    <property type="match status" value="1"/>
</dbReference>
<comment type="caution">
    <text evidence="1">The sequence shown here is derived from an EMBL/GenBank/DDBJ whole genome shotgun (WGS) entry which is preliminary data.</text>
</comment>
<dbReference type="OrthoDB" id="7368301at2"/>
<name>A0A317FLA8_9PROT</name>
<sequence>MLSLILYGRNDNYGYNLHKRAALSLNCMAELLDDEAEEILFVDYNTPNDYPTFPEAIQDTLTAKAKRHLRILRARPALHARFAGRTHLLALEPVARNIALRRANPANRWILSTNTDMIFVPRDGRGLGAILRDLPAGHYGIPRFEIPETLWEGLDRTDARGVIDSFARWGWDLHLNEIVQGMRPFRFDGPGDFQLMLREDLFRLHGFHEDMLLGWHVDANIAKRFSLVYGDVGDLSGELFGYHCDHTRQVTPAHRRDAAQNSVERFFTKVDRPDVPEQAESWGCPDETIEEIRLGSGNTFLGALNTVLRAPLGAPLVSAYVPESRDEVGYTPEHVLPFLLDLFASAPRGTRFGWFGTHAAMLDQFLGAWRALGGSGEILLPADRPALLGQAGRAGLSALPTATILAEADVLVFDFVDAAGGPLPHGETKAVHPVSEALLGIFMEAVLVESGAQADGAAPRRFVGINAIHNGFEHVFGSHVVTARTPFSVRLRHGFVVPEGMSLAADGTLRPTPQDWLRLMLPGPAGRQEAGALVSEPGEAGNVGYGPYLHPLPGRYALAVDFGTNDVIGAAAEATEPPLHRRALTAARMVLGDSATRRARHLVRDALGRERATWVRDRWIKASATDDRYAEVVLEVASEDTIMASRRLLGPEAGRGSVEMSFDVAPDLFLSPERDGIELRVHTNGLRGFRIVRVSARRVGPIPRVATQP</sequence>
<reference evidence="2" key="1">
    <citation type="submission" date="2018-05" db="EMBL/GenBank/DDBJ databases">
        <authorList>
            <person name="Du Z."/>
            <person name="Wang X."/>
        </authorList>
    </citation>
    <scope>NUCLEOTIDE SEQUENCE [LARGE SCALE GENOMIC DNA]</scope>
    <source>
        <strain evidence="2">CQN31</strain>
    </source>
</reference>
<proteinExistence type="predicted"/>
<protein>
    <submittedName>
        <fullName evidence="1">Uncharacterized protein</fullName>
    </submittedName>
</protein>
<dbReference type="AlphaFoldDB" id="A0A317FLA8"/>